<gene>
    <name evidence="3" type="ORF">ABB37_05815</name>
</gene>
<protein>
    <submittedName>
        <fullName evidence="3">Dehydrogenase/oxidoreductase-like protein</fullName>
    </submittedName>
</protein>
<dbReference type="VEuPathDB" id="TriTrypDB:LpyrH10_11_2800"/>
<proteinExistence type="inferred from homology"/>
<dbReference type="GeneID" id="26906105"/>
<reference evidence="3 4" key="1">
    <citation type="submission" date="2015-07" db="EMBL/GenBank/DDBJ databases">
        <title>High-quality genome of monoxenous trypanosomatid Leptomonas pyrrhocoris.</title>
        <authorList>
            <person name="Flegontov P."/>
            <person name="Butenko A."/>
            <person name="Firsov S."/>
            <person name="Vlcek C."/>
            <person name="Logacheva M.D."/>
            <person name="Field M."/>
            <person name="Filatov D."/>
            <person name="Flegontova O."/>
            <person name="Gerasimov E."/>
            <person name="Jackson A.P."/>
            <person name="Kelly S."/>
            <person name="Opperdoes F."/>
            <person name="O'Reilly A."/>
            <person name="Votypka J."/>
            <person name="Yurchenko V."/>
            <person name="Lukes J."/>
        </authorList>
    </citation>
    <scope>NUCLEOTIDE SEQUENCE [LARGE SCALE GENOMIC DNA]</scope>
    <source>
        <strain evidence="3">H10</strain>
    </source>
</reference>
<dbReference type="InterPro" id="IPR002347">
    <property type="entry name" value="SDR_fam"/>
</dbReference>
<evidence type="ECO:0000313" key="4">
    <source>
        <dbReference type="Proteomes" id="UP000037923"/>
    </source>
</evidence>
<dbReference type="Gene3D" id="3.40.50.720">
    <property type="entry name" value="NAD(P)-binding Rossmann-like Domain"/>
    <property type="match status" value="1"/>
</dbReference>
<dbReference type="PRINTS" id="PR00081">
    <property type="entry name" value="GDHRDH"/>
</dbReference>
<comment type="caution">
    <text evidence="3">The sequence shown here is derived from an EMBL/GenBank/DDBJ whole genome shotgun (WGS) entry which is preliminary data.</text>
</comment>
<evidence type="ECO:0000313" key="3">
    <source>
        <dbReference type="EMBL" id="KPA79375.1"/>
    </source>
</evidence>
<dbReference type="PANTHER" id="PTHR24321">
    <property type="entry name" value="DEHYDROGENASES, SHORT CHAIN"/>
    <property type="match status" value="1"/>
</dbReference>
<sequence>MLCKSLALELIPFHIRVNTVSPGTCEMPMMHRMAAQYGCIKDEFSGAFPIGRLAQPREVAEAVVFLASDRGSHMVDADLAVDGGATIGPTSRSPALKWASL</sequence>
<dbReference type="OrthoDB" id="417891at2759"/>
<dbReference type="Pfam" id="PF13561">
    <property type="entry name" value="adh_short_C2"/>
    <property type="match status" value="1"/>
</dbReference>
<comment type="similarity">
    <text evidence="1">Belongs to the short-chain dehydrogenases/reductases (SDR) family.</text>
</comment>
<dbReference type="EMBL" id="LGTL01000011">
    <property type="protein sequence ID" value="KPA79375.1"/>
    <property type="molecule type" value="Genomic_DNA"/>
</dbReference>
<dbReference type="RefSeq" id="XP_015657814.1">
    <property type="nucleotide sequence ID" value="XM_015803989.1"/>
</dbReference>
<dbReference type="InterPro" id="IPR036291">
    <property type="entry name" value="NAD(P)-bd_dom_sf"/>
</dbReference>
<evidence type="ECO:0000256" key="1">
    <source>
        <dbReference type="ARBA" id="ARBA00006484"/>
    </source>
</evidence>
<dbReference type="PANTHER" id="PTHR24321:SF8">
    <property type="entry name" value="ESTRADIOL 17-BETA-DEHYDROGENASE 8-RELATED"/>
    <property type="match status" value="1"/>
</dbReference>
<dbReference type="SUPFAM" id="SSF51735">
    <property type="entry name" value="NAD(P)-binding Rossmann-fold domains"/>
    <property type="match status" value="1"/>
</dbReference>
<dbReference type="GO" id="GO:0016491">
    <property type="term" value="F:oxidoreductase activity"/>
    <property type="evidence" value="ECO:0007669"/>
    <property type="project" value="UniProtKB-KW"/>
</dbReference>
<keyword evidence="4" id="KW-1185">Reference proteome</keyword>
<keyword evidence="2" id="KW-0560">Oxidoreductase</keyword>
<dbReference type="Proteomes" id="UP000037923">
    <property type="component" value="Unassembled WGS sequence"/>
</dbReference>
<dbReference type="AlphaFoldDB" id="A0A0M9FZN7"/>
<accession>A0A0M9FZN7</accession>
<evidence type="ECO:0000256" key="2">
    <source>
        <dbReference type="ARBA" id="ARBA00023002"/>
    </source>
</evidence>
<name>A0A0M9FZN7_LEPPY</name>
<organism evidence="3 4">
    <name type="scientific">Leptomonas pyrrhocoris</name>
    <name type="common">Firebug parasite</name>
    <dbReference type="NCBI Taxonomy" id="157538"/>
    <lineage>
        <taxon>Eukaryota</taxon>
        <taxon>Discoba</taxon>
        <taxon>Euglenozoa</taxon>
        <taxon>Kinetoplastea</taxon>
        <taxon>Metakinetoplastina</taxon>
        <taxon>Trypanosomatida</taxon>
        <taxon>Trypanosomatidae</taxon>
        <taxon>Leishmaniinae</taxon>
        <taxon>Leptomonas</taxon>
    </lineage>
</organism>